<reference evidence="1 2" key="1">
    <citation type="submission" date="2023-03" db="EMBL/GenBank/DDBJ databases">
        <title>Fodinicurvata sp. CAU 1616 isolated from sea sendiment.</title>
        <authorList>
            <person name="Kim W."/>
        </authorList>
    </citation>
    <scope>NUCLEOTIDE SEQUENCE [LARGE SCALE GENOMIC DNA]</scope>
    <source>
        <strain evidence="1 2">CAU 1616</strain>
    </source>
</reference>
<evidence type="ECO:0000313" key="1">
    <source>
        <dbReference type="EMBL" id="MDF2096541.1"/>
    </source>
</evidence>
<sequence length="40" mass="4023">MKAFVAAVVVAVVLAVGAHYGLHGLGLTSANVFAGENVRL</sequence>
<name>A0ABT5YNJ5_9PROT</name>
<protein>
    <submittedName>
        <fullName evidence="1">Uncharacterized protein</fullName>
    </submittedName>
</protein>
<proteinExistence type="predicted"/>
<gene>
    <name evidence="1" type="ORF">P2G67_11185</name>
</gene>
<evidence type="ECO:0000313" key="2">
    <source>
        <dbReference type="Proteomes" id="UP001215503"/>
    </source>
</evidence>
<dbReference type="RefSeq" id="WP_275823069.1">
    <property type="nucleotide sequence ID" value="NZ_JARHUD010000006.1"/>
</dbReference>
<dbReference type="EMBL" id="JARHUD010000006">
    <property type="protein sequence ID" value="MDF2096541.1"/>
    <property type="molecule type" value="Genomic_DNA"/>
</dbReference>
<comment type="caution">
    <text evidence="1">The sequence shown here is derived from an EMBL/GenBank/DDBJ whole genome shotgun (WGS) entry which is preliminary data.</text>
</comment>
<organism evidence="1 2">
    <name type="scientific">Aquibaculum arenosum</name>
    <dbReference type="NCBI Taxonomy" id="3032591"/>
    <lineage>
        <taxon>Bacteria</taxon>
        <taxon>Pseudomonadati</taxon>
        <taxon>Pseudomonadota</taxon>
        <taxon>Alphaproteobacteria</taxon>
        <taxon>Rhodospirillales</taxon>
        <taxon>Rhodovibrionaceae</taxon>
        <taxon>Aquibaculum</taxon>
    </lineage>
</organism>
<keyword evidence="2" id="KW-1185">Reference proteome</keyword>
<dbReference type="Proteomes" id="UP001215503">
    <property type="component" value="Unassembled WGS sequence"/>
</dbReference>
<accession>A0ABT5YNJ5</accession>